<organism evidence="3 4">
    <name type="scientific">Candidatus Thiothrix phosphatis</name>
    <dbReference type="NCBI Taxonomy" id="3112415"/>
    <lineage>
        <taxon>Bacteria</taxon>
        <taxon>Pseudomonadati</taxon>
        <taxon>Pseudomonadota</taxon>
        <taxon>Gammaproteobacteria</taxon>
        <taxon>Thiotrichales</taxon>
        <taxon>Thiotrichaceae</taxon>
        <taxon>Thiothrix</taxon>
    </lineage>
</organism>
<accession>A0ABU6CXZ5</accession>
<evidence type="ECO:0000259" key="2">
    <source>
        <dbReference type="Pfam" id="PF13476"/>
    </source>
</evidence>
<protein>
    <submittedName>
        <fullName evidence="3">AAA family ATPase</fullName>
    </submittedName>
</protein>
<dbReference type="Pfam" id="PF13304">
    <property type="entry name" value="AAA_21"/>
    <property type="match status" value="1"/>
</dbReference>
<keyword evidence="4" id="KW-1185">Reference proteome</keyword>
<evidence type="ECO:0000259" key="1">
    <source>
        <dbReference type="Pfam" id="PF13304"/>
    </source>
</evidence>
<dbReference type="SUPFAM" id="SSF52540">
    <property type="entry name" value="P-loop containing nucleoside triphosphate hydrolases"/>
    <property type="match status" value="1"/>
</dbReference>
<reference evidence="3 4" key="2">
    <citation type="submission" date="2024-01" db="EMBL/GenBank/DDBJ databases">
        <authorList>
            <person name="Xie X."/>
        </authorList>
    </citation>
    <scope>NUCLEOTIDE SEQUENCE [LARGE SCALE GENOMIC DNA]</scope>
    <source>
        <strain evidence="3">SCUT-1</strain>
    </source>
</reference>
<proteinExistence type="predicted"/>
<feature type="domain" description="ATPase AAA-type core" evidence="1">
    <location>
        <begin position="193"/>
        <end position="330"/>
    </location>
</feature>
<dbReference type="PANTHER" id="PTHR32182">
    <property type="entry name" value="DNA REPLICATION AND REPAIR PROTEIN RECF"/>
    <property type="match status" value="1"/>
</dbReference>
<dbReference type="InterPro" id="IPR027417">
    <property type="entry name" value="P-loop_NTPase"/>
</dbReference>
<dbReference type="Pfam" id="PF13476">
    <property type="entry name" value="AAA_23"/>
    <property type="match status" value="1"/>
</dbReference>
<dbReference type="InterPro" id="IPR038729">
    <property type="entry name" value="Rad50/SbcC_AAA"/>
</dbReference>
<evidence type="ECO:0000313" key="3">
    <source>
        <dbReference type="EMBL" id="MEB4591699.1"/>
    </source>
</evidence>
<evidence type="ECO:0000313" key="4">
    <source>
        <dbReference type="Proteomes" id="UP001308005"/>
    </source>
</evidence>
<dbReference type="Proteomes" id="UP001308005">
    <property type="component" value="Unassembled WGS sequence"/>
</dbReference>
<dbReference type="Gene3D" id="3.40.50.300">
    <property type="entry name" value="P-loop containing nucleotide triphosphate hydrolases"/>
    <property type="match status" value="1"/>
</dbReference>
<comment type="caution">
    <text evidence="3">The sequence shown here is derived from an EMBL/GenBank/DDBJ whole genome shotgun (WGS) entry which is preliminary data.</text>
</comment>
<dbReference type="InterPro" id="IPR003959">
    <property type="entry name" value="ATPase_AAA_core"/>
</dbReference>
<dbReference type="EMBL" id="JAYMYJ010000112">
    <property type="protein sequence ID" value="MEB4591699.1"/>
    <property type="molecule type" value="Genomic_DNA"/>
</dbReference>
<dbReference type="RefSeq" id="WP_324695516.1">
    <property type="nucleotide sequence ID" value="NZ_JAYMYJ010000112.1"/>
</dbReference>
<feature type="domain" description="Rad50/SbcC-type AAA" evidence="2">
    <location>
        <begin position="6"/>
        <end position="177"/>
    </location>
</feature>
<name>A0ABU6CXZ5_9GAMM</name>
<gene>
    <name evidence="3" type="ORF">VSS37_11970</name>
</gene>
<sequence length="446" mass="49925">MILRTLRLKNFRRFADLNIDFHEQLTVIVARNGQGKTTLLDAATIALGTFVGAFDLGKASHIERSDARYFSTLERVASEQQYPVEIEASFLQPAIHILRQLMGPKNKTTIKDASELTDYGKRLQAAMREFSDEALPVVAYYGTGRLWKAHKNMNRKAVLSESRSMAYEDCLSPASSFVQVQQWMAKATLAVWQQERTPGYEKSTLPAQVENIKTTVDNLLAGEGWSNFHYSSQHEELAMQHPDHGILPVSLLSDGVRAMISLAADLAWRCTKLNPQLGHKASIDSPGIVMIDEVDMHLHPIWQQKVIASLQHAFPTIQFIVTTHSPQVLSTVPAECIRSLETEVDADTLEVRALVKTPLVQTQGLPSADVLARIQGGDPIPDVPPARWLGEYKALIQQYQYESENGLALRRKLDGHFGKEHQVMLECDRLIRLMAMKKKLPAQKAG</sequence>
<reference evidence="4" key="1">
    <citation type="submission" date="2023-07" db="EMBL/GenBank/DDBJ databases">
        <title>The carbon used by Thiothrix.</title>
        <authorList>
            <person name="Chen L."/>
        </authorList>
    </citation>
    <scope>NUCLEOTIDE SEQUENCE [LARGE SCALE GENOMIC DNA]</scope>
</reference>
<dbReference type="PANTHER" id="PTHR32182:SF23">
    <property type="entry name" value="ATP BINDING PROTEIN"/>
    <property type="match status" value="1"/>
</dbReference>